<protein>
    <recommendedName>
        <fullName evidence="2">DUF7144 domain-containing protein</fullName>
    </recommendedName>
</protein>
<dbReference type="RefSeq" id="WP_344172772.1">
    <property type="nucleotide sequence ID" value="NZ_BAAANC010000001.1"/>
</dbReference>
<evidence type="ECO:0000259" key="2">
    <source>
        <dbReference type="Pfam" id="PF23636"/>
    </source>
</evidence>
<comment type="caution">
    <text evidence="3">The sequence shown here is derived from an EMBL/GenBank/DDBJ whole genome shotgun (WGS) entry which is preliminary data.</text>
</comment>
<keyword evidence="1" id="KW-1133">Transmembrane helix</keyword>
<keyword evidence="1" id="KW-0472">Membrane</keyword>
<organism evidence="3 4">
    <name type="scientific">Kribbella lupini</name>
    <dbReference type="NCBI Taxonomy" id="291602"/>
    <lineage>
        <taxon>Bacteria</taxon>
        <taxon>Bacillati</taxon>
        <taxon>Actinomycetota</taxon>
        <taxon>Actinomycetes</taxon>
        <taxon>Propionibacteriales</taxon>
        <taxon>Kribbellaceae</taxon>
        <taxon>Kribbella</taxon>
    </lineage>
</organism>
<name>A0ABP4LCT1_9ACTN</name>
<sequence>MAHGRTDDEGARPYVTTEHRAESGTASDWASGGVAFAAAMLLMIGTFHLIAGLVAIINSEFFTAVRAYTYDLDVRAWGWMHVVFGVIAVAAGVALFSRARWAEAFALVVAWFSAIDNFFFIPYAPFWALLLIALDVWVIWSLTRPRHAARHADPRP</sequence>
<dbReference type="InterPro" id="IPR055568">
    <property type="entry name" value="DUF7144"/>
</dbReference>
<feature type="transmembrane region" description="Helical" evidence="1">
    <location>
        <begin position="126"/>
        <end position="143"/>
    </location>
</feature>
<feature type="transmembrane region" description="Helical" evidence="1">
    <location>
        <begin position="34"/>
        <end position="57"/>
    </location>
</feature>
<proteinExistence type="predicted"/>
<evidence type="ECO:0000313" key="4">
    <source>
        <dbReference type="Proteomes" id="UP001500363"/>
    </source>
</evidence>
<evidence type="ECO:0000256" key="1">
    <source>
        <dbReference type="SAM" id="Phobius"/>
    </source>
</evidence>
<dbReference type="Proteomes" id="UP001500363">
    <property type="component" value="Unassembled WGS sequence"/>
</dbReference>
<accession>A0ABP4LCT1</accession>
<gene>
    <name evidence="3" type="ORF">GCM10009741_22410</name>
</gene>
<evidence type="ECO:0000313" key="3">
    <source>
        <dbReference type="EMBL" id="GAA1521005.1"/>
    </source>
</evidence>
<feature type="domain" description="DUF7144" evidence="2">
    <location>
        <begin position="34"/>
        <end position="146"/>
    </location>
</feature>
<dbReference type="Pfam" id="PF23636">
    <property type="entry name" value="DUF7144"/>
    <property type="match status" value="1"/>
</dbReference>
<reference evidence="4" key="1">
    <citation type="journal article" date="2019" name="Int. J. Syst. Evol. Microbiol.">
        <title>The Global Catalogue of Microorganisms (GCM) 10K type strain sequencing project: providing services to taxonomists for standard genome sequencing and annotation.</title>
        <authorList>
            <consortium name="The Broad Institute Genomics Platform"/>
            <consortium name="The Broad Institute Genome Sequencing Center for Infectious Disease"/>
            <person name="Wu L."/>
            <person name="Ma J."/>
        </authorList>
    </citation>
    <scope>NUCLEOTIDE SEQUENCE [LARGE SCALE GENOMIC DNA]</scope>
    <source>
        <strain evidence="4">JCM 14303</strain>
    </source>
</reference>
<keyword evidence="1" id="KW-0812">Transmembrane</keyword>
<dbReference type="EMBL" id="BAAANC010000001">
    <property type="protein sequence ID" value="GAA1521005.1"/>
    <property type="molecule type" value="Genomic_DNA"/>
</dbReference>
<feature type="transmembrane region" description="Helical" evidence="1">
    <location>
        <begin position="77"/>
        <end position="97"/>
    </location>
</feature>
<keyword evidence="4" id="KW-1185">Reference proteome</keyword>